<dbReference type="InterPro" id="IPR000033">
    <property type="entry name" value="LDLR_classB_rpt"/>
</dbReference>
<comment type="caution">
    <text evidence="17">The sequence shown here is derived from an EMBL/GenBank/DDBJ whole genome shotgun (WGS) entry which is preliminary data.</text>
</comment>
<dbReference type="PRINTS" id="PR00261">
    <property type="entry name" value="LDLRECEPTOR"/>
</dbReference>
<feature type="disulfide bond" evidence="13">
    <location>
        <begin position="589"/>
        <end position="601"/>
    </location>
</feature>
<feature type="disulfide bond" evidence="13">
    <location>
        <begin position="691"/>
        <end position="706"/>
    </location>
</feature>
<evidence type="ECO:0000256" key="9">
    <source>
        <dbReference type="ARBA" id="ARBA00023136"/>
    </source>
</evidence>
<feature type="domain" description="EGF-like" evidence="16">
    <location>
        <begin position="826"/>
        <end position="841"/>
    </location>
</feature>
<dbReference type="InterPro" id="IPR000742">
    <property type="entry name" value="EGF"/>
</dbReference>
<dbReference type="InterPro" id="IPR009030">
    <property type="entry name" value="Growth_fac_rcpt_cys_sf"/>
</dbReference>
<sequence>MYEAESKWVVHRNCFQQHLVRILLLVFACGLISISPAESQRQQQQQQQQRQRPDQRPTEDPLDRHGIPGHQNIFSMNPSMHGVPMYGGVPTYQNGASRMYGSGAISPTSRGNGAVPQMFGGVPMYGNAQVPPTMYGGLQHIPRVLYPPGSYYESARVPTPYGNGRVIPTMYGNGRTVPIMYDARGVPTMYQSGWPSPRYRHGGGSTMRGNGASMIGEGNVYNNGQLRRMGGTSDLYDSAALPDHDIDAGVPPPQQSQVPDSITVGGGDHCGGKLVCKAGEFTCLASCMCIPNSWRCDGDEDCIGEEDEVECGEYLEEDPDEECNSYDGNVRCTRTGKCIREQWLCDGEDDCGDYSDETHCGFDMNCTADEFQCDNGLCVKSTWRCDGDNDCKDYSDEFNCTRKTWFDDGDDVYLLNVRRQGAISQKIELFTSYVVHLGQYTKLLLPTMCCMKHDQDKRNLNYITTEESKLRRACALVIRVKHSQEPYHRVLSSPRPPTILQQITWQTYILVDSTQNAISFHNFLSTGSGSCPVAVVLNLRVLLPERSCTENEFQCTDGSCISLTWKCDLEPDCTDGSDEINCDIQPPSCSEGEFQCAYQRCVRLEFRCDGDDDCGDRSDEDDCPKLEGNCGSAEFRCNGGKCIPEWWRCDSKRDCESGEDEEDCVEKRPRTCGLDEFVCSTGSCILKTWLCDGVQDCSRGEDEEKCEAVCEESQFRCGNISSNDSTSTSSRSAITCIGKKHVCDGKKDCPKGEDERNCPRKKECELGSKCHQQCVTLANGTDACSCHTGYTLNSDGYSCRDIDECLYETGPVCSQRCKNIVGSFTCGCMTGYILRPDGRTCKALGAAPTLLFANRVDIRQISLNSAKYTALLKGLHNAIALDYHYKKGLIYWSDVSMDVIRRATLNGTGAFDVIRWGLESPGGIAIDWIHDTIFWTDSGTRRVEVATLDGRLRVIIASSDLDKPRAIAVHPGEAFIFWTDWGPVPKIERAEMDGSNRVAIVTESLFWPNGLCLDYTMNRIYWADAKHHVIESSNFDGKDRKKVISKGLPHPFALTIFEDAIYWTDWHTKSISTVNKITGTGFMTIHSGLHFPMDIHSYHPQRQPEYRNHCGDNNGGCSHMCLSNRRGYQCMCPIGLKLHADRRNCDSTPAKLLLFARKKDLRMHQLENSDVDMVIPVDGIRSAVALAWDSNSDSVFWTDIEADTINRAHLNGSRQRAIVSSNLESPAGLAVDWVTRKLYWTDAGTSRIEVSNLDGSMRGLLVWEGLDKPRDIVVDPIGGYMYWSDWGAVPKIERAGMDGSQRAPLIIHNLTWPNGLAIDHDHGRLYWADGGTKAIEFALLDGTGRTVLIESDLPHPFGLAVFGDKIYWTDWNTSSIHMADKQTGKNRTILRSGISGLMDVRVFHRGRQAVPSMCQAMNGGCSHLCLLAPLPKGHTCACPIGIKLLEDGRTCALGPTNSLIFAHRVDIRQISLDVPYIVDVVLPLPPLKNAIAVDVDRKTGDIYWTDTAEDVIQKATPDGQHIESIIVDGLETADGIVVDSAGRKIYWTDAGRNSIEVAELDGRNRKVLVWSGLESPRAIALHYHHGLMYWSDWGSNPRIEQADMDGDHRLVLTLISDGLGWPNGLTIDRPAGRLYWNDGQCKTIESSDLSGQDRHVVVTDVPHPYGLVIVGTHVYWTDWQTKALHRADKIKGTESTIIRGKLEGLMDVRSVQVDNVAENACGTNNGGCSHLCLRNPSSYTCACPTGTVLREDGRTCNTVPSTYLLFATRSTLARVSLDTPELWDVTLPIPDVHNAIAVDFHWRNQKIYYTDVFLDIIRSVDMHNVTNTETIISTNLTTPDGLAVDWIADNIYWTDAGRKVLEVARLDGSSRKIIIRDGLDEPRALAMFPRKGYLYWTDWGDNPKIERSFLDGSSRRAVVDTDLGFPNGLALDYNARQLYWADALRDRIETSDLHGRNRVQLVPEATHPFGLTQVCF</sequence>
<dbReference type="Pfam" id="PF14670">
    <property type="entry name" value="FXa_inhibition"/>
    <property type="match status" value="3"/>
</dbReference>
<feature type="repeat" description="LDL-receptor class B" evidence="14">
    <location>
        <begin position="1018"/>
        <end position="1060"/>
    </location>
</feature>
<dbReference type="STRING" id="105785.A0A2J7RFN6"/>
<feature type="disulfide bond" evidence="13">
    <location>
        <begin position="608"/>
        <end position="623"/>
    </location>
</feature>
<dbReference type="CDD" id="cd00054">
    <property type="entry name" value="EGF_CA"/>
    <property type="match status" value="1"/>
</dbReference>
<dbReference type="Proteomes" id="UP000235965">
    <property type="component" value="Unassembled WGS sequence"/>
</dbReference>
<keyword evidence="11 17" id="KW-0675">Receptor</keyword>
<dbReference type="CDD" id="cd00112">
    <property type="entry name" value="LDLa"/>
    <property type="match status" value="7"/>
</dbReference>
<dbReference type="InterPro" id="IPR011042">
    <property type="entry name" value="6-blade_b-propeller_TolB-like"/>
</dbReference>
<feature type="repeat" description="LDL-receptor class B" evidence="14">
    <location>
        <begin position="888"/>
        <end position="930"/>
    </location>
</feature>
<keyword evidence="12" id="KW-0325">Glycoprotein</keyword>
<feature type="disulfide bond" evidence="13">
    <location>
        <begin position="567"/>
        <end position="582"/>
    </location>
</feature>
<keyword evidence="2" id="KW-1003">Cell membrane</keyword>
<dbReference type="Gene3D" id="4.10.400.10">
    <property type="entry name" value="Low-density Lipoprotein Receptor"/>
    <property type="match status" value="8"/>
</dbReference>
<dbReference type="SMART" id="SM00135">
    <property type="entry name" value="LY"/>
    <property type="match status" value="19"/>
</dbReference>
<dbReference type="SUPFAM" id="SSF57196">
    <property type="entry name" value="EGF/Laminin"/>
    <property type="match status" value="2"/>
</dbReference>
<feature type="disulfide bond" evidence="13">
    <location>
        <begin position="637"/>
        <end position="655"/>
    </location>
</feature>
<dbReference type="InParanoid" id="A0A2J7RFN6"/>
<dbReference type="GO" id="GO:0005509">
    <property type="term" value="F:calcium ion binding"/>
    <property type="evidence" value="ECO:0007669"/>
    <property type="project" value="InterPro"/>
</dbReference>
<feature type="repeat" description="LDL-receptor class B" evidence="14">
    <location>
        <begin position="1236"/>
        <end position="1278"/>
    </location>
</feature>
<feature type="disulfide bond" evidence="13">
    <location>
        <begin position="672"/>
        <end position="684"/>
    </location>
</feature>
<feature type="repeat" description="LDL-receptor class B" evidence="14">
    <location>
        <begin position="1805"/>
        <end position="1848"/>
    </location>
</feature>
<feature type="repeat" description="LDL-receptor class B" evidence="14">
    <location>
        <begin position="1193"/>
        <end position="1235"/>
    </location>
</feature>
<feature type="disulfide bond" evidence="13">
    <location>
        <begin position="679"/>
        <end position="697"/>
    </location>
</feature>
<dbReference type="FunFam" id="2.120.10.30:FF:000132">
    <property type="entry name" value="Uncharacterized protein"/>
    <property type="match status" value="1"/>
</dbReference>
<proteinExistence type="predicted"/>
<keyword evidence="17" id="KW-0449">Lipoprotein</keyword>
<keyword evidence="7" id="KW-0677">Repeat</keyword>
<dbReference type="FunFam" id="4.10.400.10:FF:000034">
    <property type="entry name" value="Low-density lipoprotein receptor-related protein 2"/>
    <property type="match status" value="2"/>
</dbReference>
<feature type="repeat" description="LDL-receptor class B" evidence="14">
    <location>
        <begin position="1849"/>
        <end position="1891"/>
    </location>
</feature>
<keyword evidence="4" id="KW-0254">Endocytosis</keyword>
<dbReference type="PANTHER" id="PTHR22722">
    <property type="entry name" value="LOW-DENSITY LIPOPROTEIN RECEPTOR-RELATED PROTEIN 2-RELATED"/>
    <property type="match status" value="1"/>
</dbReference>
<keyword evidence="9" id="KW-0472">Membrane</keyword>
<feature type="disulfide bond" evidence="13">
    <location>
        <begin position="345"/>
        <end position="360"/>
    </location>
</feature>
<evidence type="ECO:0000256" key="7">
    <source>
        <dbReference type="ARBA" id="ARBA00022737"/>
    </source>
</evidence>
<evidence type="ECO:0000313" key="18">
    <source>
        <dbReference type="Proteomes" id="UP000235965"/>
    </source>
</evidence>
<dbReference type="Pfam" id="PF00058">
    <property type="entry name" value="Ldl_recept_b"/>
    <property type="match status" value="13"/>
</dbReference>
<feature type="disulfide bond" evidence="13">
    <location>
        <begin position="649"/>
        <end position="664"/>
    </location>
</feature>
<evidence type="ECO:0000313" key="17">
    <source>
        <dbReference type="EMBL" id="PNF39646.1"/>
    </source>
</evidence>
<evidence type="ECO:0000256" key="10">
    <source>
        <dbReference type="ARBA" id="ARBA00023157"/>
    </source>
</evidence>
<reference evidence="17 18" key="1">
    <citation type="submission" date="2017-12" db="EMBL/GenBank/DDBJ databases">
        <title>Hemimetabolous genomes reveal molecular basis of termite eusociality.</title>
        <authorList>
            <person name="Harrison M.C."/>
            <person name="Jongepier E."/>
            <person name="Robertson H.M."/>
            <person name="Arning N."/>
            <person name="Bitard-Feildel T."/>
            <person name="Chao H."/>
            <person name="Childers C.P."/>
            <person name="Dinh H."/>
            <person name="Doddapaneni H."/>
            <person name="Dugan S."/>
            <person name="Gowin J."/>
            <person name="Greiner C."/>
            <person name="Han Y."/>
            <person name="Hu H."/>
            <person name="Hughes D.S.T."/>
            <person name="Huylmans A.-K."/>
            <person name="Kemena C."/>
            <person name="Kremer L.P.M."/>
            <person name="Lee S.L."/>
            <person name="Lopez-Ezquerra A."/>
            <person name="Mallet L."/>
            <person name="Monroy-Kuhn J.M."/>
            <person name="Moser A."/>
            <person name="Murali S.C."/>
            <person name="Muzny D.M."/>
            <person name="Otani S."/>
            <person name="Piulachs M.-D."/>
            <person name="Poelchau M."/>
            <person name="Qu J."/>
            <person name="Schaub F."/>
            <person name="Wada-Katsumata A."/>
            <person name="Worley K.C."/>
            <person name="Xie Q."/>
            <person name="Ylla G."/>
            <person name="Poulsen M."/>
            <person name="Gibbs R.A."/>
            <person name="Schal C."/>
            <person name="Richards S."/>
            <person name="Belles X."/>
            <person name="Korb J."/>
            <person name="Bornberg-Bauer E."/>
        </authorList>
    </citation>
    <scope>NUCLEOTIDE SEQUENCE [LARGE SCALE GENOMIC DNA]</scope>
    <source>
        <tissue evidence="17">Whole body</tissue>
    </source>
</reference>
<keyword evidence="3" id="KW-0245">EGF-like domain</keyword>
<dbReference type="SUPFAM" id="SSF63825">
    <property type="entry name" value="YWTD domain"/>
    <property type="match status" value="4"/>
</dbReference>
<dbReference type="PROSITE" id="PS01187">
    <property type="entry name" value="EGF_CA"/>
    <property type="match status" value="1"/>
</dbReference>
<feature type="compositionally biased region" description="Basic and acidic residues" evidence="15">
    <location>
        <begin position="51"/>
        <end position="66"/>
    </location>
</feature>
<dbReference type="PROSITE" id="PS01209">
    <property type="entry name" value="LDLRA_1"/>
    <property type="match status" value="5"/>
</dbReference>
<evidence type="ECO:0000256" key="14">
    <source>
        <dbReference type="PROSITE-ProRule" id="PRU00461"/>
    </source>
</evidence>
<evidence type="ECO:0000256" key="15">
    <source>
        <dbReference type="SAM" id="MobiDB-lite"/>
    </source>
</evidence>
<dbReference type="PROSITE" id="PS50068">
    <property type="entry name" value="LDLRA_2"/>
    <property type="match status" value="8"/>
</dbReference>
<dbReference type="GO" id="GO:0043235">
    <property type="term" value="C:receptor complex"/>
    <property type="evidence" value="ECO:0007669"/>
    <property type="project" value="TreeGrafter"/>
</dbReference>
<feature type="repeat" description="LDL-receptor class B" evidence="14">
    <location>
        <begin position="1543"/>
        <end position="1585"/>
    </location>
</feature>
<dbReference type="GO" id="GO:0005886">
    <property type="term" value="C:plasma membrane"/>
    <property type="evidence" value="ECO:0007669"/>
    <property type="project" value="UniProtKB-SubCell"/>
</dbReference>
<dbReference type="FunFam" id="2.120.10.30:FF:000008">
    <property type="entry name" value="Low-density lipoprotein receptor-related protein 4"/>
    <property type="match status" value="3"/>
</dbReference>
<feature type="repeat" description="LDL-receptor class B" evidence="14">
    <location>
        <begin position="974"/>
        <end position="1017"/>
    </location>
</feature>
<dbReference type="InterPro" id="IPR049883">
    <property type="entry name" value="NOTCH1_EGF-like"/>
</dbReference>
<feature type="repeat" description="LDL-receptor class B" evidence="14">
    <location>
        <begin position="931"/>
        <end position="973"/>
    </location>
</feature>
<feature type="region of interest" description="Disordered" evidence="15">
    <location>
        <begin position="39"/>
        <end position="72"/>
    </location>
</feature>
<feature type="repeat" description="LDL-receptor class B" evidence="14">
    <location>
        <begin position="1632"/>
        <end position="1673"/>
    </location>
</feature>
<feature type="repeat" description="LDL-receptor class B" evidence="14">
    <location>
        <begin position="1279"/>
        <end position="1322"/>
    </location>
</feature>
<keyword evidence="18" id="KW-1185">Reference proteome</keyword>
<feature type="repeat" description="LDL-receptor class B" evidence="14">
    <location>
        <begin position="1892"/>
        <end position="1935"/>
    </location>
</feature>
<feature type="compositionally biased region" description="Low complexity" evidence="15">
    <location>
        <begin position="40"/>
        <end position="50"/>
    </location>
</feature>
<evidence type="ECO:0000256" key="1">
    <source>
        <dbReference type="ARBA" id="ARBA00004251"/>
    </source>
</evidence>
<dbReference type="PROSITE" id="PS01186">
    <property type="entry name" value="EGF_2"/>
    <property type="match status" value="1"/>
</dbReference>
<dbReference type="InterPro" id="IPR051221">
    <property type="entry name" value="LDLR-related"/>
</dbReference>
<feature type="disulfide bond" evidence="13">
    <location>
        <begin position="366"/>
        <end position="378"/>
    </location>
</feature>
<protein>
    <submittedName>
        <fullName evidence="17">Low-density lipoprotein receptor-related protein 4</fullName>
    </submittedName>
</protein>
<keyword evidence="8" id="KW-1133">Transmembrane helix</keyword>
<keyword evidence="10 13" id="KW-1015">Disulfide bond</keyword>
<dbReference type="GO" id="GO:0006897">
    <property type="term" value="P:endocytosis"/>
    <property type="evidence" value="ECO:0007669"/>
    <property type="project" value="UniProtKB-KW"/>
</dbReference>
<dbReference type="SMART" id="SM00181">
    <property type="entry name" value="EGF"/>
    <property type="match status" value="6"/>
</dbReference>
<evidence type="ECO:0000256" key="11">
    <source>
        <dbReference type="ARBA" id="ARBA00023170"/>
    </source>
</evidence>
<accession>A0A2J7RFN6</accession>
<evidence type="ECO:0000256" key="8">
    <source>
        <dbReference type="ARBA" id="ARBA00022989"/>
    </source>
</evidence>
<keyword evidence="6" id="KW-0732">Signal</keyword>
<evidence type="ECO:0000256" key="3">
    <source>
        <dbReference type="ARBA" id="ARBA00022536"/>
    </source>
</evidence>
<dbReference type="SUPFAM" id="SSF57184">
    <property type="entry name" value="Growth factor receptor domain"/>
    <property type="match status" value="1"/>
</dbReference>
<keyword evidence="5" id="KW-0812">Transmembrane</keyword>
<dbReference type="FunCoup" id="A0A2J7RFN6">
    <property type="interactions" value="273"/>
</dbReference>
<feature type="disulfide bond" evidence="13">
    <location>
        <begin position="548"/>
        <end position="560"/>
    </location>
</feature>
<feature type="repeat" description="LDL-receptor class B" evidence="14">
    <location>
        <begin position="1586"/>
        <end position="1631"/>
    </location>
</feature>
<organism evidence="17 18">
    <name type="scientific">Cryptotermes secundus</name>
    <dbReference type="NCBI Taxonomy" id="105785"/>
    <lineage>
        <taxon>Eukaryota</taxon>
        <taxon>Metazoa</taxon>
        <taxon>Ecdysozoa</taxon>
        <taxon>Arthropoda</taxon>
        <taxon>Hexapoda</taxon>
        <taxon>Insecta</taxon>
        <taxon>Pterygota</taxon>
        <taxon>Neoptera</taxon>
        <taxon>Polyneoptera</taxon>
        <taxon>Dictyoptera</taxon>
        <taxon>Blattodea</taxon>
        <taxon>Blattoidea</taxon>
        <taxon>Termitoidae</taxon>
        <taxon>Kalotermitidae</taxon>
        <taxon>Cryptotermitinae</taxon>
        <taxon>Cryptotermes</taxon>
    </lineage>
</organism>
<evidence type="ECO:0000256" key="12">
    <source>
        <dbReference type="ARBA" id="ARBA00023180"/>
    </source>
</evidence>
<feature type="disulfide bond" evidence="13">
    <location>
        <begin position="630"/>
        <end position="642"/>
    </location>
</feature>
<gene>
    <name evidence="17" type="primary">LRP4</name>
    <name evidence="17" type="ORF">B7P43_G05651</name>
</gene>
<dbReference type="PROSITE" id="PS51120">
    <property type="entry name" value="LDLRB"/>
    <property type="match status" value="15"/>
</dbReference>
<evidence type="ECO:0000256" key="2">
    <source>
        <dbReference type="ARBA" id="ARBA00022475"/>
    </source>
</evidence>
<dbReference type="EMBL" id="NEVH01004410">
    <property type="protein sequence ID" value="PNF39646.1"/>
    <property type="molecule type" value="Genomic_DNA"/>
</dbReference>
<dbReference type="InterPro" id="IPR018097">
    <property type="entry name" value="EGF_Ca-bd_CS"/>
</dbReference>
<evidence type="ECO:0000256" key="6">
    <source>
        <dbReference type="ARBA" id="ARBA00022729"/>
    </source>
</evidence>
<dbReference type="SMART" id="SM00179">
    <property type="entry name" value="EGF_CA"/>
    <property type="match status" value="3"/>
</dbReference>
<feature type="disulfide bond" evidence="13">
    <location>
        <begin position="385"/>
        <end position="400"/>
    </location>
</feature>
<feature type="disulfide bond" evidence="13">
    <location>
        <begin position="555"/>
        <end position="573"/>
    </location>
</feature>
<dbReference type="Pfam" id="PF07645">
    <property type="entry name" value="EGF_CA"/>
    <property type="match status" value="1"/>
</dbReference>
<dbReference type="SUPFAM" id="SSF57424">
    <property type="entry name" value="LDL receptor-like module"/>
    <property type="match status" value="7"/>
</dbReference>
<name>A0A2J7RFN6_9NEOP</name>
<dbReference type="Pfam" id="PF00057">
    <property type="entry name" value="Ldl_recept_a"/>
    <property type="match status" value="7"/>
</dbReference>
<feature type="repeat" description="LDL-receptor class B" evidence="14">
    <location>
        <begin position="1323"/>
        <end position="1365"/>
    </location>
</feature>
<feature type="disulfide bond" evidence="13">
    <location>
        <begin position="743"/>
        <end position="758"/>
    </location>
</feature>
<evidence type="ECO:0000256" key="4">
    <source>
        <dbReference type="ARBA" id="ARBA00022583"/>
    </source>
</evidence>
<evidence type="ECO:0000256" key="13">
    <source>
        <dbReference type="PROSITE-ProRule" id="PRU00124"/>
    </source>
</evidence>
<evidence type="ECO:0000259" key="16">
    <source>
        <dbReference type="PROSITE" id="PS01186"/>
    </source>
</evidence>
<dbReference type="PANTHER" id="PTHR22722:SF15">
    <property type="entry name" value="LOW-DENSITY LIPOPROTEIN RECEPTOR-RELATED"/>
    <property type="match status" value="1"/>
</dbReference>
<dbReference type="InterPro" id="IPR001881">
    <property type="entry name" value="EGF-like_Ca-bd_dom"/>
</dbReference>
<dbReference type="InterPro" id="IPR036055">
    <property type="entry name" value="LDL_receptor-like_sf"/>
</dbReference>
<dbReference type="InterPro" id="IPR023415">
    <property type="entry name" value="LDLR_class-A_CS"/>
</dbReference>
<dbReference type="Gene3D" id="2.120.10.30">
    <property type="entry name" value="TolB, C-terminal domain"/>
    <property type="match status" value="4"/>
</dbReference>
<evidence type="ECO:0000256" key="5">
    <source>
        <dbReference type="ARBA" id="ARBA00022692"/>
    </source>
</evidence>
<dbReference type="Gene3D" id="2.10.25.10">
    <property type="entry name" value="Laminin"/>
    <property type="match status" value="2"/>
</dbReference>
<feature type="disulfide bond" evidence="13">
    <location>
        <begin position="296"/>
        <end position="311"/>
    </location>
</feature>
<feature type="disulfide bond" evidence="13">
    <location>
        <begin position="596"/>
        <end position="614"/>
    </location>
</feature>
<feature type="repeat" description="LDL-receptor class B" evidence="14">
    <location>
        <begin position="1500"/>
        <end position="1542"/>
    </location>
</feature>
<dbReference type="SMART" id="SM00192">
    <property type="entry name" value="LDLa"/>
    <property type="match status" value="8"/>
</dbReference>
<dbReference type="InterPro" id="IPR002172">
    <property type="entry name" value="LDrepeatLR_classA_rpt"/>
</dbReference>
<dbReference type="OrthoDB" id="10066840at2759"/>
<comment type="caution">
    <text evidence="13">Lacks conserved residue(s) required for the propagation of feature annotation.</text>
</comment>
<comment type="subcellular location">
    <subcellularLocation>
        <location evidence="1">Cell membrane</location>
        <topology evidence="1">Single-pass type I membrane protein</topology>
    </subcellularLocation>
</comment>
<feature type="disulfide bond" evidence="13">
    <location>
        <begin position="373"/>
        <end position="391"/>
    </location>
</feature>